<name>A0A9D4NBM8_DREPO</name>
<comment type="caution">
    <text evidence="1">The sequence shown here is derived from an EMBL/GenBank/DDBJ whole genome shotgun (WGS) entry which is preliminary data.</text>
</comment>
<dbReference type="EMBL" id="JAIWYP010000001">
    <property type="protein sequence ID" value="KAH3890784.1"/>
    <property type="molecule type" value="Genomic_DNA"/>
</dbReference>
<accession>A0A9D4NBM8</accession>
<evidence type="ECO:0000313" key="2">
    <source>
        <dbReference type="Proteomes" id="UP000828390"/>
    </source>
</evidence>
<reference evidence="1" key="1">
    <citation type="journal article" date="2019" name="bioRxiv">
        <title>The Genome of the Zebra Mussel, Dreissena polymorpha: A Resource for Invasive Species Research.</title>
        <authorList>
            <person name="McCartney M.A."/>
            <person name="Auch B."/>
            <person name="Kono T."/>
            <person name="Mallez S."/>
            <person name="Zhang Y."/>
            <person name="Obille A."/>
            <person name="Becker A."/>
            <person name="Abrahante J.E."/>
            <person name="Garbe J."/>
            <person name="Badalamenti J.P."/>
            <person name="Herman A."/>
            <person name="Mangelson H."/>
            <person name="Liachko I."/>
            <person name="Sullivan S."/>
            <person name="Sone E.D."/>
            <person name="Koren S."/>
            <person name="Silverstein K.A.T."/>
            <person name="Beckman K.B."/>
            <person name="Gohl D.M."/>
        </authorList>
    </citation>
    <scope>NUCLEOTIDE SEQUENCE</scope>
    <source>
        <strain evidence="1">Duluth1</strain>
        <tissue evidence="1">Whole animal</tissue>
    </source>
</reference>
<keyword evidence="2" id="KW-1185">Reference proteome</keyword>
<protein>
    <submittedName>
        <fullName evidence="1">Uncharacterized protein</fullName>
    </submittedName>
</protein>
<dbReference type="AlphaFoldDB" id="A0A9D4NBM8"/>
<reference evidence="1" key="2">
    <citation type="submission" date="2020-11" db="EMBL/GenBank/DDBJ databases">
        <authorList>
            <person name="McCartney M.A."/>
            <person name="Auch B."/>
            <person name="Kono T."/>
            <person name="Mallez S."/>
            <person name="Becker A."/>
            <person name="Gohl D.M."/>
            <person name="Silverstein K.A.T."/>
            <person name="Koren S."/>
            <person name="Bechman K.B."/>
            <person name="Herman A."/>
            <person name="Abrahante J.E."/>
            <person name="Garbe J."/>
        </authorList>
    </citation>
    <scope>NUCLEOTIDE SEQUENCE</scope>
    <source>
        <strain evidence="1">Duluth1</strain>
        <tissue evidence="1">Whole animal</tissue>
    </source>
</reference>
<organism evidence="1 2">
    <name type="scientific">Dreissena polymorpha</name>
    <name type="common">Zebra mussel</name>
    <name type="synonym">Mytilus polymorpha</name>
    <dbReference type="NCBI Taxonomy" id="45954"/>
    <lineage>
        <taxon>Eukaryota</taxon>
        <taxon>Metazoa</taxon>
        <taxon>Spiralia</taxon>
        <taxon>Lophotrochozoa</taxon>
        <taxon>Mollusca</taxon>
        <taxon>Bivalvia</taxon>
        <taxon>Autobranchia</taxon>
        <taxon>Heteroconchia</taxon>
        <taxon>Euheterodonta</taxon>
        <taxon>Imparidentia</taxon>
        <taxon>Neoheterodontei</taxon>
        <taxon>Myida</taxon>
        <taxon>Dreissenoidea</taxon>
        <taxon>Dreissenidae</taxon>
        <taxon>Dreissena</taxon>
    </lineage>
</organism>
<gene>
    <name evidence="1" type="ORF">DPMN_014872</name>
</gene>
<dbReference type="Proteomes" id="UP000828390">
    <property type="component" value="Unassembled WGS sequence"/>
</dbReference>
<sequence>MVVNREINFPITQTLTPQFATAKSPCSAVYRGEIIIVHSGLNHGDAMWMAEIALDVVYDK</sequence>
<proteinExistence type="predicted"/>
<evidence type="ECO:0000313" key="1">
    <source>
        <dbReference type="EMBL" id="KAH3890784.1"/>
    </source>
</evidence>